<comment type="caution">
    <text evidence="2">The sequence shown here is derived from an EMBL/GenBank/DDBJ whole genome shotgun (WGS) entry which is preliminary data.</text>
</comment>
<protein>
    <recommendedName>
        <fullName evidence="1">Calponin-homology (CH) domain-containing protein</fullName>
    </recommendedName>
</protein>
<dbReference type="InterPro" id="IPR001715">
    <property type="entry name" value="CH_dom"/>
</dbReference>
<gene>
    <name evidence="2" type="ORF">HJG60_009793</name>
</gene>
<name>A0A834B6R6_9CHIR</name>
<dbReference type="PANTHER" id="PTHR45818:SF2">
    <property type="entry name" value="PROTO-ONCOGENE VAV"/>
    <property type="match status" value="1"/>
</dbReference>
<dbReference type="GO" id="GO:0016477">
    <property type="term" value="P:cell migration"/>
    <property type="evidence" value="ECO:0007669"/>
    <property type="project" value="TreeGrafter"/>
</dbReference>
<dbReference type="Gene3D" id="1.10.418.10">
    <property type="entry name" value="Calponin-like domain"/>
    <property type="match status" value="1"/>
</dbReference>
<dbReference type="PANTHER" id="PTHR45818">
    <property type="entry name" value="PROTEIN VAV"/>
    <property type="match status" value="1"/>
</dbReference>
<reference evidence="2 3" key="1">
    <citation type="journal article" date="2020" name="Nature">
        <title>Six reference-quality genomes reveal evolution of bat adaptations.</title>
        <authorList>
            <person name="Jebb D."/>
            <person name="Huang Z."/>
            <person name="Pippel M."/>
            <person name="Hughes G.M."/>
            <person name="Lavrichenko K."/>
            <person name="Devanna P."/>
            <person name="Winkler S."/>
            <person name="Jermiin L.S."/>
            <person name="Skirmuntt E.C."/>
            <person name="Katzourakis A."/>
            <person name="Burkitt-Gray L."/>
            <person name="Ray D.A."/>
            <person name="Sullivan K.A.M."/>
            <person name="Roscito J.G."/>
            <person name="Kirilenko B.M."/>
            <person name="Davalos L.M."/>
            <person name="Corthals A.P."/>
            <person name="Power M.L."/>
            <person name="Jones G."/>
            <person name="Ransome R.D."/>
            <person name="Dechmann D.K.N."/>
            <person name="Locatelli A.G."/>
            <person name="Puechmaille S.J."/>
            <person name="Fedrigo O."/>
            <person name="Jarvis E.D."/>
            <person name="Hiller M."/>
            <person name="Vernes S.C."/>
            <person name="Myers E.W."/>
            <person name="Teeling E.C."/>
        </authorList>
    </citation>
    <scope>NUCLEOTIDE SEQUENCE [LARGE SCALE GENOMIC DNA]</scope>
    <source>
        <strain evidence="2">Bat1K_MPI-CBG_1</strain>
    </source>
</reference>
<dbReference type="Pfam" id="PF00307">
    <property type="entry name" value="CH"/>
    <property type="match status" value="1"/>
</dbReference>
<dbReference type="AlphaFoldDB" id="A0A834B6R6"/>
<dbReference type="Proteomes" id="UP000664940">
    <property type="component" value="Unassembled WGS sequence"/>
</dbReference>
<dbReference type="SUPFAM" id="SSF47576">
    <property type="entry name" value="Calponin-homology domain, CH-domain"/>
    <property type="match status" value="1"/>
</dbReference>
<accession>A0A834B6R6</accession>
<feature type="domain" description="Calponin-homology (CH)" evidence="1">
    <location>
        <begin position="1"/>
        <end position="67"/>
    </location>
</feature>
<sequence length="121" mass="13770">MPSTYSKVNLHSQMSQFLCLNNIFTFLSTCFEKFGLKRSELFEVFDLFRVQGLGKVIYTLSALSWTLIAQNKGVMSFPTEEESVGVEDIYSGLSNPIDDTVEDDEDLYDCVENKKEEGDEI</sequence>
<evidence type="ECO:0000313" key="3">
    <source>
        <dbReference type="Proteomes" id="UP000664940"/>
    </source>
</evidence>
<evidence type="ECO:0000259" key="1">
    <source>
        <dbReference type="PROSITE" id="PS50021"/>
    </source>
</evidence>
<dbReference type="InterPro" id="IPR036872">
    <property type="entry name" value="CH_dom_sf"/>
</dbReference>
<organism evidence="2 3">
    <name type="scientific">Phyllostomus discolor</name>
    <name type="common">pale spear-nosed bat</name>
    <dbReference type="NCBI Taxonomy" id="89673"/>
    <lineage>
        <taxon>Eukaryota</taxon>
        <taxon>Metazoa</taxon>
        <taxon>Chordata</taxon>
        <taxon>Craniata</taxon>
        <taxon>Vertebrata</taxon>
        <taxon>Euteleostomi</taxon>
        <taxon>Mammalia</taxon>
        <taxon>Eutheria</taxon>
        <taxon>Laurasiatheria</taxon>
        <taxon>Chiroptera</taxon>
        <taxon>Yangochiroptera</taxon>
        <taxon>Phyllostomidae</taxon>
        <taxon>Phyllostominae</taxon>
        <taxon>Phyllostomus</taxon>
    </lineage>
</organism>
<evidence type="ECO:0000313" key="2">
    <source>
        <dbReference type="EMBL" id="KAF6125274.1"/>
    </source>
</evidence>
<dbReference type="GO" id="GO:0005737">
    <property type="term" value="C:cytoplasm"/>
    <property type="evidence" value="ECO:0007669"/>
    <property type="project" value="TreeGrafter"/>
</dbReference>
<dbReference type="PROSITE" id="PS50021">
    <property type="entry name" value="CH"/>
    <property type="match status" value="1"/>
</dbReference>
<dbReference type="EMBL" id="JABVXQ010000002">
    <property type="protein sequence ID" value="KAF6125274.1"/>
    <property type="molecule type" value="Genomic_DNA"/>
</dbReference>
<dbReference type="GO" id="GO:0005085">
    <property type="term" value="F:guanyl-nucleotide exchange factor activity"/>
    <property type="evidence" value="ECO:0007669"/>
    <property type="project" value="TreeGrafter"/>
</dbReference>
<proteinExistence type="predicted"/>